<protein>
    <submittedName>
        <fullName evidence="1">Rv1535 domain-containing protein</fullName>
    </submittedName>
</protein>
<evidence type="ECO:0000313" key="1">
    <source>
        <dbReference type="EMBL" id="MFI2319091.1"/>
    </source>
</evidence>
<proteinExistence type="predicted"/>
<organism evidence="1 2">
    <name type="scientific">Nocardia beijingensis</name>
    <dbReference type="NCBI Taxonomy" id="95162"/>
    <lineage>
        <taxon>Bacteria</taxon>
        <taxon>Bacillati</taxon>
        <taxon>Actinomycetota</taxon>
        <taxon>Actinomycetes</taxon>
        <taxon>Mycobacteriales</taxon>
        <taxon>Nocardiaceae</taxon>
        <taxon>Nocardia</taxon>
    </lineage>
</organism>
<reference evidence="1 2" key="1">
    <citation type="submission" date="2024-10" db="EMBL/GenBank/DDBJ databases">
        <title>The Natural Products Discovery Center: Release of the First 8490 Sequenced Strains for Exploring Actinobacteria Biosynthetic Diversity.</title>
        <authorList>
            <person name="Kalkreuter E."/>
            <person name="Kautsar S.A."/>
            <person name="Yang D."/>
            <person name="Bader C.D."/>
            <person name="Teijaro C.N."/>
            <person name="Fluegel L."/>
            <person name="Davis C.M."/>
            <person name="Simpson J.R."/>
            <person name="Lauterbach L."/>
            <person name="Steele A.D."/>
            <person name="Gui C."/>
            <person name="Meng S."/>
            <person name="Li G."/>
            <person name="Viehrig K."/>
            <person name="Ye F."/>
            <person name="Su P."/>
            <person name="Kiefer A.F."/>
            <person name="Nichols A."/>
            <person name="Cepeda A.J."/>
            <person name="Yan W."/>
            <person name="Fan B."/>
            <person name="Jiang Y."/>
            <person name="Adhikari A."/>
            <person name="Zheng C.-J."/>
            <person name="Schuster L."/>
            <person name="Cowan T.M."/>
            <person name="Smanski M.J."/>
            <person name="Chevrette M.G."/>
            <person name="De Carvalho L.P.S."/>
            <person name="Shen B."/>
        </authorList>
    </citation>
    <scope>NUCLEOTIDE SEQUENCE [LARGE SCALE GENOMIC DNA]</scope>
    <source>
        <strain evidence="1 2">NPDC019626</strain>
    </source>
</reference>
<dbReference type="Proteomes" id="UP001611450">
    <property type="component" value="Unassembled WGS sequence"/>
</dbReference>
<accession>A0ABW7W9G4</accession>
<comment type="caution">
    <text evidence="1">The sequence shown here is derived from an EMBL/GenBank/DDBJ whole genome shotgun (WGS) entry which is preliminary data.</text>
</comment>
<name>A0ABW7W9G4_9NOCA</name>
<evidence type="ECO:0000313" key="2">
    <source>
        <dbReference type="Proteomes" id="UP001611450"/>
    </source>
</evidence>
<dbReference type="EMBL" id="JBIRXV010000001">
    <property type="protein sequence ID" value="MFI2319091.1"/>
    <property type="molecule type" value="Genomic_DNA"/>
</dbReference>
<keyword evidence="2" id="KW-1185">Reference proteome</keyword>
<dbReference type="NCBIfam" id="NF040653">
    <property type="entry name" value="Rv1535_dom"/>
    <property type="match status" value="1"/>
</dbReference>
<gene>
    <name evidence="1" type="ORF">ACH47G_01260</name>
</gene>
<sequence>MGTDVGGGSDPLTGALTQVLAVPLRELYAMLWRFGIIEIVD</sequence>
<dbReference type="RefSeq" id="WP_396946039.1">
    <property type="nucleotide sequence ID" value="NZ_JBIRXV010000001.1"/>
</dbReference>